<dbReference type="EMBL" id="BKCJ011795603">
    <property type="protein sequence ID" value="GFD53536.1"/>
    <property type="molecule type" value="Genomic_DNA"/>
</dbReference>
<sequence length="20" mass="2076">GKPADGLKKNPRVPSPLGMI</sequence>
<evidence type="ECO:0000256" key="1">
    <source>
        <dbReference type="SAM" id="MobiDB-lite"/>
    </source>
</evidence>
<protein>
    <submittedName>
        <fullName evidence="2">Uncharacterized protein</fullName>
    </submittedName>
</protein>
<accession>A0A699X6W5</accession>
<comment type="caution">
    <text evidence="2">The sequence shown here is derived from an EMBL/GenBank/DDBJ whole genome shotgun (WGS) entry which is preliminary data.</text>
</comment>
<gene>
    <name evidence="2" type="ORF">Tci_925505</name>
</gene>
<feature type="region of interest" description="Disordered" evidence="1">
    <location>
        <begin position="1"/>
        <end position="20"/>
    </location>
</feature>
<proteinExistence type="predicted"/>
<evidence type="ECO:0000313" key="2">
    <source>
        <dbReference type="EMBL" id="GFD53536.1"/>
    </source>
</evidence>
<name>A0A699X6W5_TANCI</name>
<dbReference type="AlphaFoldDB" id="A0A699X6W5"/>
<reference evidence="2" key="1">
    <citation type="journal article" date="2019" name="Sci. Rep.">
        <title>Draft genome of Tanacetum cinerariifolium, the natural source of mosquito coil.</title>
        <authorList>
            <person name="Yamashiro T."/>
            <person name="Shiraishi A."/>
            <person name="Satake H."/>
            <person name="Nakayama K."/>
        </authorList>
    </citation>
    <scope>NUCLEOTIDE SEQUENCE</scope>
</reference>
<organism evidence="2">
    <name type="scientific">Tanacetum cinerariifolium</name>
    <name type="common">Dalmatian daisy</name>
    <name type="synonym">Chrysanthemum cinerariifolium</name>
    <dbReference type="NCBI Taxonomy" id="118510"/>
    <lineage>
        <taxon>Eukaryota</taxon>
        <taxon>Viridiplantae</taxon>
        <taxon>Streptophyta</taxon>
        <taxon>Embryophyta</taxon>
        <taxon>Tracheophyta</taxon>
        <taxon>Spermatophyta</taxon>
        <taxon>Magnoliopsida</taxon>
        <taxon>eudicotyledons</taxon>
        <taxon>Gunneridae</taxon>
        <taxon>Pentapetalae</taxon>
        <taxon>asterids</taxon>
        <taxon>campanulids</taxon>
        <taxon>Asterales</taxon>
        <taxon>Asteraceae</taxon>
        <taxon>Asteroideae</taxon>
        <taxon>Anthemideae</taxon>
        <taxon>Anthemidinae</taxon>
        <taxon>Tanacetum</taxon>
    </lineage>
</organism>
<feature type="non-terminal residue" evidence="2">
    <location>
        <position position="1"/>
    </location>
</feature>